<organism evidence="3 4">
    <name type="scientific">Cryptosporidium ubiquitum</name>
    <dbReference type="NCBI Taxonomy" id="857276"/>
    <lineage>
        <taxon>Eukaryota</taxon>
        <taxon>Sar</taxon>
        <taxon>Alveolata</taxon>
        <taxon>Apicomplexa</taxon>
        <taxon>Conoidasida</taxon>
        <taxon>Coccidia</taxon>
        <taxon>Eucoccidiorida</taxon>
        <taxon>Eimeriorina</taxon>
        <taxon>Cryptosporidiidae</taxon>
        <taxon>Cryptosporidium</taxon>
    </lineage>
</organism>
<dbReference type="GO" id="GO:0006355">
    <property type="term" value="P:regulation of DNA-templated transcription"/>
    <property type="evidence" value="ECO:0007669"/>
    <property type="project" value="InterPro"/>
</dbReference>
<dbReference type="Gene3D" id="3.30.50.10">
    <property type="entry name" value="Erythroid Transcription Factor GATA-1, subunit A"/>
    <property type="match status" value="1"/>
</dbReference>
<gene>
    <name evidence="3" type="ORF">cubi_00164</name>
</gene>
<dbReference type="AlphaFoldDB" id="A0A1J4MMC3"/>
<accession>A0A1J4MMC3</accession>
<dbReference type="InterPro" id="IPR000679">
    <property type="entry name" value="Znf_GATA"/>
</dbReference>
<evidence type="ECO:0000313" key="4">
    <source>
        <dbReference type="Proteomes" id="UP000186176"/>
    </source>
</evidence>
<reference evidence="3 4" key="1">
    <citation type="submission" date="2016-10" db="EMBL/GenBank/DDBJ databases">
        <title>Reductive evolution of mitochondrial metabolism and differential evolution of invasion-related proteins in Cryptosporidium.</title>
        <authorList>
            <person name="Liu S."/>
            <person name="Roellig D.M."/>
            <person name="Guo Y."/>
            <person name="Li N."/>
            <person name="Frace M.A."/>
            <person name="Tang K."/>
            <person name="Zhang L."/>
            <person name="Feng Y."/>
            <person name="Xiao L."/>
        </authorList>
    </citation>
    <scope>NUCLEOTIDE SEQUENCE [LARGE SCALE GENOMIC DNA]</scope>
    <source>
        <strain evidence="3">39726</strain>
    </source>
</reference>
<dbReference type="InterPro" id="IPR013088">
    <property type="entry name" value="Znf_NHR/GATA"/>
</dbReference>
<evidence type="ECO:0000256" key="1">
    <source>
        <dbReference type="SAM" id="MobiDB-lite"/>
    </source>
</evidence>
<dbReference type="GeneID" id="39976957"/>
<evidence type="ECO:0000313" key="3">
    <source>
        <dbReference type="EMBL" id="OII74611.1"/>
    </source>
</evidence>
<comment type="caution">
    <text evidence="3">The sequence shown here is derived from an EMBL/GenBank/DDBJ whole genome shotgun (WGS) entry which is preliminary data.</text>
</comment>
<dbReference type="VEuPathDB" id="CryptoDB:cubi_00164"/>
<feature type="compositionally biased region" description="Polar residues" evidence="1">
    <location>
        <begin position="504"/>
        <end position="514"/>
    </location>
</feature>
<dbReference type="EMBL" id="LRBP01000009">
    <property type="protein sequence ID" value="OII74611.1"/>
    <property type="molecule type" value="Genomic_DNA"/>
</dbReference>
<dbReference type="GO" id="GO:0043565">
    <property type="term" value="F:sequence-specific DNA binding"/>
    <property type="evidence" value="ECO:0007669"/>
    <property type="project" value="InterPro"/>
</dbReference>
<feature type="region of interest" description="Disordered" evidence="1">
    <location>
        <begin position="495"/>
        <end position="514"/>
    </location>
</feature>
<dbReference type="RefSeq" id="XP_028875757.1">
    <property type="nucleotide sequence ID" value="XM_029017178.1"/>
</dbReference>
<protein>
    <submittedName>
        <fullName evidence="3">Gata type DNA binding domain-containing protein</fullName>
    </submittedName>
</protein>
<sequence length="777" mass="85251">MKSQVETNQRMDGGSISNLPLIENIQSKDNRLVNRNNILPSLVSCDLLSDDQSLIGSRTLSGDSQCLENYPFLTVIGQQGLNNTISGGERVLIDSVRNVGCDSNGEGDMIFGLKNNRYFDADIQSIKSMDSKLKQTNERRAGRPPLDRSDYFCQICSATKTPQWRYISVCSVESKLRVCNACWMKQRKKRDGKCLPLQIGMSNNLNCSNIGGLLKTSKIGVNKENYDSQRQSYTRGGMSGVGYKISGIVSKNIIANGRSISITNGVSKDCKAVSHDLVDNLKTYVSNDNLKNDTVSCNVNAGMSNGQCIKPISFRSSPYSVSTATTCSNSTFDCQSCGSQRCYCSSLIGPQGISLTSTVSSDPLEGSGKLVPGPNKIKMHCNFNKSISIDKLSSLDLVCGSANATGMNYKNNGSNSSLDLNNQCNQNVFIDSNKLSETHVDERRNLVENFSISEKLSFDINCGIETGESNIKTGIEESYGGNCLKVNASNISEESPINSIQQSPKQNSNIDSYQSRIGGKLNNGLLTRKCSDNRNNFISGGKFSVSTPVHHQASTTVSPNTNYCNISSYTSSPCQSFPTYDGPFLEDPNKTMYISSGVYFYPNTETNRWTEETPVQSSVGLNSCVGNSNTESEEKVEALSFPLDQDTHNTLSQNNEPIEHEQANYTIFNKHLVNAESWNCDYLHIDMFCIPTADKTPISSEASTSVPHYSVGSKFFNSSVSCTLPTVYSAEVQQEDESSSQNDCNSWDFDSSSISCMDTWQNPLWYDSYSNGFCKLS</sequence>
<dbReference type="SMART" id="SM00401">
    <property type="entry name" value="ZnF_GATA"/>
    <property type="match status" value="1"/>
</dbReference>
<name>A0A1J4MMC3_9CRYT</name>
<evidence type="ECO:0000259" key="2">
    <source>
        <dbReference type="SMART" id="SM00401"/>
    </source>
</evidence>
<dbReference type="GO" id="GO:0008270">
    <property type="term" value="F:zinc ion binding"/>
    <property type="evidence" value="ECO:0007669"/>
    <property type="project" value="InterPro"/>
</dbReference>
<dbReference type="OrthoDB" id="338008at2759"/>
<proteinExistence type="predicted"/>
<dbReference type="Proteomes" id="UP000186176">
    <property type="component" value="Unassembled WGS sequence"/>
</dbReference>
<feature type="domain" description="GATA-type" evidence="2">
    <location>
        <begin position="147"/>
        <end position="202"/>
    </location>
</feature>
<keyword evidence="4" id="KW-1185">Reference proteome</keyword>